<feature type="region of interest" description="Disordered" evidence="1">
    <location>
        <begin position="168"/>
        <end position="239"/>
    </location>
</feature>
<reference evidence="2 3" key="1">
    <citation type="journal article" date="2019" name="Nat. Ecol. Evol.">
        <title>Megaphylogeny resolves global patterns of mushroom evolution.</title>
        <authorList>
            <person name="Varga T."/>
            <person name="Krizsan K."/>
            <person name="Foldi C."/>
            <person name="Dima B."/>
            <person name="Sanchez-Garcia M."/>
            <person name="Sanchez-Ramirez S."/>
            <person name="Szollosi G.J."/>
            <person name="Szarkandi J.G."/>
            <person name="Papp V."/>
            <person name="Albert L."/>
            <person name="Andreopoulos W."/>
            <person name="Angelini C."/>
            <person name="Antonin V."/>
            <person name="Barry K.W."/>
            <person name="Bougher N.L."/>
            <person name="Buchanan P."/>
            <person name="Buyck B."/>
            <person name="Bense V."/>
            <person name="Catcheside P."/>
            <person name="Chovatia M."/>
            <person name="Cooper J."/>
            <person name="Damon W."/>
            <person name="Desjardin D."/>
            <person name="Finy P."/>
            <person name="Geml J."/>
            <person name="Haridas S."/>
            <person name="Hughes K."/>
            <person name="Justo A."/>
            <person name="Karasinski D."/>
            <person name="Kautmanova I."/>
            <person name="Kiss B."/>
            <person name="Kocsube S."/>
            <person name="Kotiranta H."/>
            <person name="LaButti K.M."/>
            <person name="Lechner B.E."/>
            <person name="Liimatainen K."/>
            <person name="Lipzen A."/>
            <person name="Lukacs Z."/>
            <person name="Mihaltcheva S."/>
            <person name="Morgado L.N."/>
            <person name="Niskanen T."/>
            <person name="Noordeloos M.E."/>
            <person name="Ohm R.A."/>
            <person name="Ortiz-Santana B."/>
            <person name="Ovrebo C."/>
            <person name="Racz N."/>
            <person name="Riley R."/>
            <person name="Savchenko A."/>
            <person name="Shiryaev A."/>
            <person name="Soop K."/>
            <person name="Spirin V."/>
            <person name="Szebenyi C."/>
            <person name="Tomsovsky M."/>
            <person name="Tulloss R.E."/>
            <person name="Uehling J."/>
            <person name="Grigoriev I.V."/>
            <person name="Vagvolgyi C."/>
            <person name="Papp T."/>
            <person name="Martin F.M."/>
            <person name="Miettinen O."/>
            <person name="Hibbett D.S."/>
            <person name="Nagy L.G."/>
        </authorList>
    </citation>
    <scope>NUCLEOTIDE SEQUENCE [LARGE SCALE GENOMIC DNA]</scope>
    <source>
        <strain evidence="2 3">CBS 962.96</strain>
    </source>
</reference>
<feature type="compositionally biased region" description="Acidic residues" evidence="1">
    <location>
        <begin position="207"/>
        <end position="239"/>
    </location>
</feature>
<gene>
    <name evidence="2" type="ORF">K435DRAFT_813044</name>
</gene>
<protein>
    <submittedName>
        <fullName evidence="2">Uncharacterized protein</fullName>
    </submittedName>
</protein>
<dbReference type="Proteomes" id="UP000297245">
    <property type="component" value="Unassembled WGS sequence"/>
</dbReference>
<keyword evidence="3" id="KW-1185">Reference proteome</keyword>
<dbReference type="EMBL" id="ML180694">
    <property type="protein sequence ID" value="THU76823.1"/>
    <property type="molecule type" value="Genomic_DNA"/>
</dbReference>
<dbReference type="AlphaFoldDB" id="A0A4S8KMS4"/>
<evidence type="ECO:0000313" key="3">
    <source>
        <dbReference type="Proteomes" id="UP000297245"/>
    </source>
</evidence>
<name>A0A4S8KMS4_DENBC</name>
<proteinExistence type="predicted"/>
<sequence length="239" mass="26922">MPPHWSELQSLPPQYLMDPRYTKELQIKNWSHNLGQSYTTPSFKLQHISSTGISDLSPSETEQLIQESVLVSANKSSTNTPYSQTYSSAPLDEANSYFECRQGKTNWRGSGTSSTLNSAPEATTNSSYHNNLTREEISSYGHSNVDYKNHIEDDELDYFLDSEDMEEVNNEPDINDGTNYGSILEDSTRNSGEDSEGLADESKYEDLDLEEQDYGSDGEYGDDDNTEGIEGYDEIAEYF</sequence>
<evidence type="ECO:0000256" key="1">
    <source>
        <dbReference type="SAM" id="MobiDB-lite"/>
    </source>
</evidence>
<organism evidence="2 3">
    <name type="scientific">Dendrothele bispora (strain CBS 962.96)</name>
    <dbReference type="NCBI Taxonomy" id="1314807"/>
    <lineage>
        <taxon>Eukaryota</taxon>
        <taxon>Fungi</taxon>
        <taxon>Dikarya</taxon>
        <taxon>Basidiomycota</taxon>
        <taxon>Agaricomycotina</taxon>
        <taxon>Agaricomycetes</taxon>
        <taxon>Agaricomycetidae</taxon>
        <taxon>Agaricales</taxon>
        <taxon>Agaricales incertae sedis</taxon>
        <taxon>Dendrothele</taxon>
    </lineage>
</organism>
<evidence type="ECO:0000313" key="2">
    <source>
        <dbReference type="EMBL" id="THU76823.1"/>
    </source>
</evidence>
<feature type="region of interest" description="Disordered" evidence="1">
    <location>
        <begin position="108"/>
        <end position="130"/>
    </location>
</feature>
<accession>A0A4S8KMS4</accession>